<dbReference type="Proteomes" id="UP000887458">
    <property type="component" value="Unassembled WGS sequence"/>
</dbReference>
<evidence type="ECO:0000256" key="6">
    <source>
        <dbReference type="SAM" id="Coils"/>
    </source>
</evidence>
<sequence length="340" mass="39311">MISDETSNLSSIQPEESENSVDKIDDEAMNLISNIKDENEIKKDHDDNQIVDENSSLVDVQGNDSTSCSSNVNPKPETNDLISKKELESIRISYEDKLKQQQLESTRKENMLIMRLTIKEQELQECLGQIESLKKLDRPSISHMESLYLDPALNYIFEKMKKEVDMSKSRVEEMQNEMKAWKFNSDSISGKQLMAKCKQLHQENEELGKMISSGKIAKLESGLAMEKNYAESLIKSHADMEEVLYELEENVEGLQNTVYYMQQNLKQMKDRNDQLEKLIENCGGQCKNEFDSIAYNDDGDEKNDNQQQQMILKKLLDAVPIYNDNEEDDVYLWPEKTMTK</sequence>
<keyword evidence="6" id="KW-0175">Coiled coil</keyword>
<feature type="coiled-coil region" evidence="6">
    <location>
        <begin position="84"/>
        <end position="177"/>
    </location>
</feature>
<keyword evidence="5" id="KW-0539">Nucleus</keyword>
<reference evidence="8 9" key="1">
    <citation type="journal article" date="2018" name="J. Allergy Clin. Immunol.">
        <title>High-quality assembly of Dermatophagoides pteronyssinus genome and transcriptome reveals a wide range of novel allergens.</title>
        <authorList>
            <person name="Liu X.Y."/>
            <person name="Yang K.Y."/>
            <person name="Wang M.Q."/>
            <person name="Kwok J.S."/>
            <person name="Zeng X."/>
            <person name="Yang Z."/>
            <person name="Xiao X.J."/>
            <person name="Lau C.P."/>
            <person name="Li Y."/>
            <person name="Huang Z.M."/>
            <person name="Ba J.G."/>
            <person name="Yim A.K."/>
            <person name="Ouyang C.Y."/>
            <person name="Ngai S.M."/>
            <person name="Chan T.F."/>
            <person name="Leung E.L."/>
            <person name="Liu L."/>
            <person name="Liu Z.G."/>
            <person name="Tsui S.K."/>
        </authorList>
    </citation>
    <scope>NUCLEOTIDE SEQUENCE [LARGE SCALE GENOMIC DNA]</scope>
    <source>
        <strain evidence="8">Derp</strain>
    </source>
</reference>
<evidence type="ECO:0000256" key="2">
    <source>
        <dbReference type="ARBA" id="ARBA00010313"/>
    </source>
</evidence>
<feature type="compositionally biased region" description="Polar residues" evidence="7">
    <location>
        <begin position="51"/>
        <end position="73"/>
    </location>
</feature>
<keyword evidence="4" id="KW-0508">mRNA splicing</keyword>
<comment type="similarity">
    <text evidence="2">Belongs to the fl(2)d family.</text>
</comment>
<gene>
    <name evidence="8" type="ORF">DERP_012194</name>
</gene>
<keyword evidence="3" id="KW-0507">mRNA processing</keyword>
<comment type="subcellular location">
    <subcellularLocation>
        <location evidence="1">Nucleus</location>
    </subcellularLocation>
</comment>
<evidence type="ECO:0000256" key="7">
    <source>
        <dbReference type="SAM" id="MobiDB-lite"/>
    </source>
</evidence>
<organism evidence="8 9">
    <name type="scientific">Dermatophagoides pteronyssinus</name>
    <name type="common">European house dust mite</name>
    <dbReference type="NCBI Taxonomy" id="6956"/>
    <lineage>
        <taxon>Eukaryota</taxon>
        <taxon>Metazoa</taxon>
        <taxon>Ecdysozoa</taxon>
        <taxon>Arthropoda</taxon>
        <taxon>Chelicerata</taxon>
        <taxon>Arachnida</taxon>
        <taxon>Acari</taxon>
        <taxon>Acariformes</taxon>
        <taxon>Sarcoptiformes</taxon>
        <taxon>Astigmata</taxon>
        <taxon>Psoroptidia</taxon>
        <taxon>Analgoidea</taxon>
        <taxon>Pyroglyphidae</taxon>
        <taxon>Dermatophagoidinae</taxon>
        <taxon>Dermatophagoides</taxon>
    </lineage>
</organism>
<feature type="coiled-coil region" evidence="6">
    <location>
        <begin position="230"/>
        <end position="285"/>
    </location>
</feature>
<evidence type="ECO:0008006" key="10">
    <source>
        <dbReference type="Google" id="ProtNLM"/>
    </source>
</evidence>
<proteinExistence type="inferred from homology"/>
<evidence type="ECO:0000256" key="1">
    <source>
        <dbReference type="ARBA" id="ARBA00004123"/>
    </source>
</evidence>
<evidence type="ECO:0000313" key="8">
    <source>
        <dbReference type="EMBL" id="KAH9421462.1"/>
    </source>
</evidence>
<feature type="region of interest" description="Disordered" evidence="7">
    <location>
        <begin position="1"/>
        <end position="79"/>
    </location>
</feature>
<feature type="compositionally biased region" description="Basic and acidic residues" evidence="7">
    <location>
        <begin position="35"/>
        <end position="48"/>
    </location>
</feature>
<keyword evidence="9" id="KW-1185">Reference proteome</keyword>
<evidence type="ECO:0000256" key="4">
    <source>
        <dbReference type="ARBA" id="ARBA00023187"/>
    </source>
</evidence>
<evidence type="ECO:0000256" key="3">
    <source>
        <dbReference type="ARBA" id="ARBA00022664"/>
    </source>
</evidence>
<comment type="caution">
    <text evidence="8">The sequence shown here is derived from an EMBL/GenBank/DDBJ whole genome shotgun (WGS) entry which is preliminary data.</text>
</comment>
<name>A0ABQ8JFS0_DERPT</name>
<evidence type="ECO:0000256" key="5">
    <source>
        <dbReference type="ARBA" id="ARBA00023242"/>
    </source>
</evidence>
<feature type="compositionally biased region" description="Polar residues" evidence="7">
    <location>
        <begin position="1"/>
        <end position="14"/>
    </location>
</feature>
<evidence type="ECO:0000313" key="9">
    <source>
        <dbReference type="Proteomes" id="UP000887458"/>
    </source>
</evidence>
<accession>A0ABQ8JFS0</accession>
<feature type="compositionally biased region" description="Acidic residues" evidence="7">
    <location>
        <begin position="15"/>
        <end position="28"/>
    </location>
</feature>
<dbReference type="InterPro" id="IPR033757">
    <property type="entry name" value="WTAP"/>
</dbReference>
<dbReference type="EMBL" id="NJHN03000040">
    <property type="protein sequence ID" value="KAH9421462.1"/>
    <property type="molecule type" value="Genomic_DNA"/>
</dbReference>
<dbReference type="Pfam" id="PF17098">
    <property type="entry name" value="Wtap"/>
    <property type="match status" value="1"/>
</dbReference>
<dbReference type="PANTHER" id="PTHR15217:SF0">
    <property type="entry name" value="PRE-MRNA-SPLICING REGULATOR WTAP"/>
    <property type="match status" value="1"/>
</dbReference>
<dbReference type="PANTHER" id="PTHR15217">
    <property type="entry name" value="WILMS' TUMOR 1-ASSOCIATING PROTEIN"/>
    <property type="match status" value="1"/>
</dbReference>
<reference evidence="8 9" key="2">
    <citation type="journal article" date="2022" name="Mol. Biol. Evol.">
        <title>Comparative Genomics Reveals Insights into the Divergent Evolution of Astigmatic Mites and Household Pest Adaptations.</title>
        <authorList>
            <person name="Xiong Q."/>
            <person name="Wan A.T."/>
            <person name="Liu X."/>
            <person name="Fung C.S."/>
            <person name="Xiao X."/>
            <person name="Malainual N."/>
            <person name="Hou J."/>
            <person name="Wang L."/>
            <person name="Wang M."/>
            <person name="Yang K.Y."/>
            <person name="Cui Y."/>
            <person name="Leung E.L."/>
            <person name="Nong W."/>
            <person name="Shin S.K."/>
            <person name="Au S.W."/>
            <person name="Jeong K.Y."/>
            <person name="Chew F.T."/>
            <person name="Hui J.H."/>
            <person name="Leung T.F."/>
            <person name="Tungtrongchitr A."/>
            <person name="Zhong N."/>
            <person name="Liu Z."/>
            <person name="Tsui S.K."/>
        </authorList>
    </citation>
    <scope>NUCLEOTIDE SEQUENCE [LARGE SCALE GENOMIC DNA]</scope>
    <source>
        <strain evidence="8">Derp</strain>
    </source>
</reference>
<protein>
    <recommendedName>
        <fullName evidence="10">Pre-mRNA-splicing regulator WTAP-like</fullName>
    </recommendedName>
</protein>